<protein>
    <submittedName>
        <fullName evidence="11">Cytochrome P450</fullName>
    </submittedName>
</protein>
<evidence type="ECO:0000256" key="3">
    <source>
        <dbReference type="ARBA" id="ARBA00022630"/>
    </source>
</evidence>
<evidence type="ECO:0000256" key="2">
    <source>
        <dbReference type="ARBA" id="ARBA00022617"/>
    </source>
</evidence>
<evidence type="ECO:0000256" key="7">
    <source>
        <dbReference type="ARBA" id="ARBA00023004"/>
    </source>
</evidence>
<dbReference type="InterPro" id="IPR023753">
    <property type="entry name" value="FAD/NAD-binding_dom"/>
</dbReference>
<feature type="domain" description="Reductase C-terminal" evidence="10">
    <location>
        <begin position="344"/>
        <end position="414"/>
    </location>
</feature>
<dbReference type="Proteomes" id="UP000198280">
    <property type="component" value="Unassembled WGS sequence"/>
</dbReference>
<dbReference type="CDD" id="cd20625">
    <property type="entry name" value="CYP164-like"/>
    <property type="match status" value="1"/>
</dbReference>
<organism evidence="11 12">
    <name type="scientific">Actinacidiphila glaucinigra</name>
    <dbReference type="NCBI Taxonomy" id="235986"/>
    <lineage>
        <taxon>Bacteria</taxon>
        <taxon>Bacillati</taxon>
        <taxon>Actinomycetota</taxon>
        <taxon>Actinomycetes</taxon>
        <taxon>Kitasatosporales</taxon>
        <taxon>Streptomycetaceae</taxon>
        <taxon>Actinacidiphila</taxon>
    </lineage>
</organism>
<dbReference type="PANTHER" id="PTHR46696:SF1">
    <property type="entry name" value="CYTOCHROME P450 YJIB-RELATED"/>
    <property type="match status" value="1"/>
</dbReference>
<gene>
    <name evidence="11" type="ORF">SAMN05216252_126116</name>
</gene>
<dbReference type="InterPro" id="IPR017972">
    <property type="entry name" value="Cyt_P450_CS"/>
</dbReference>
<dbReference type="Gene3D" id="3.30.390.30">
    <property type="match status" value="1"/>
</dbReference>
<dbReference type="SUPFAM" id="SSF55424">
    <property type="entry name" value="FAD/NAD-linked reductases, dimerisation (C-terminal) domain"/>
    <property type="match status" value="1"/>
</dbReference>
<name>A0A239MSZ9_9ACTN</name>
<evidence type="ECO:0000259" key="9">
    <source>
        <dbReference type="Pfam" id="PF07992"/>
    </source>
</evidence>
<dbReference type="SUPFAM" id="SSF48264">
    <property type="entry name" value="Cytochrome P450"/>
    <property type="match status" value="1"/>
</dbReference>
<dbReference type="InterPro" id="IPR016156">
    <property type="entry name" value="FAD/NAD-linked_Rdtase_dimer_sf"/>
</dbReference>
<evidence type="ECO:0000313" key="12">
    <source>
        <dbReference type="Proteomes" id="UP000198280"/>
    </source>
</evidence>
<dbReference type="Gene3D" id="1.10.630.10">
    <property type="entry name" value="Cytochrome P450"/>
    <property type="match status" value="1"/>
</dbReference>
<dbReference type="InterPro" id="IPR028202">
    <property type="entry name" value="Reductase_C"/>
</dbReference>
<dbReference type="InterPro" id="IPR036396">
    <property type="entry name" value="Cyt_P450_sf"/>
</dbReference>
<keyword evidence="3" id="KW-0285">Flavoprotein</keyword>
<dbReference type="PROSITE" id="PS00086">
    <property type="entry name" value="CYTOCHROME_P450"/>
    <property type="match status" value="1"/>
</dbReference>
<evidence type="ECO:0000256" key="4">
    <source>
        <dbReference type="ARBA" id="ARBA00022723"/>
    </source>
</evidence>
<evidence type="ECO:0000256" key="1">
    <source>
        <dbReference type="ARBA" id="ARBA00010617"/>
    </source>
</evidence>
<dbReference type="SUPFAM" id="SSF51905">
    <property type="entry name" value="FAD/NAD(P)-binding domain"/>
    <property type="match status" value="1"/>
</dbReference>
<keyword evidence="12" id="KW-1185">Reference proteome</keyword>
<dbReference type="PRINTS" id="PR00359">
    <property type="entry name" value="BP450"/>
</dbReference>
<keyword evidence="6" id="KW-0560">Oxidoreductase</keyword>
<dbReference type="InterPro" id="IPR002397">
    <property type="entry name" value="Cyt_P450_B"/>
</dbReference>
<sequence>MTGVDDLRAFRRDGRIVIVGASLAGLRAAEALRDEGFAGSLTMVGDELGEPYDRPPLSKQVLTGWVPAGGTTLPRRRGIDAEWLLGVPADRLDLATHHVRLADGREVPFDRVLISTGVRARPWFVESEAALDGVFVVRTREHAERLQRALATRPSRVLVIGAGFTGSEIASVCRERDIPVTVTELAPAPLVWALGAMIGEVAADMQRAHGVDLRCGVTVARLEGDARGRFCRAHFDDGSTVDADVAVVALGSIRNTEWLRGSGLAAGEWGVTCDTGCRALDIHGRVTDDVFAAGDVARCPNPIYENRLISMEHWANAVEQAKVAAHNMVSAQADRRPHLSIPLFWSIQFGVNIKSVGVPTFADEMLVTQGSLDDHRFVTAYGYRGRVTAAASFNNGKWLNHYRRLIEMAAPFPPPCPTPDQPTDMEPVPAVFPAPALLARGATAVVTGRDPGECRVTAVHQHGREEGRTTTTHMPGTLQRIFDYSARADPYPLYAELRKTPVARQEDGSYVISTYREITTVLNDPHLSSDARHLTRPPMPSAEEGVTSSFIHMDSPEHDRLRRMAMRHFGPPHTPGLVTGLEGFLTATVGSLIDGLADKEQIDVVDDFAFPLPVTVICHLLGVPREDEPRFHRWVNDIMNSIDYNPETDPKEKLDKGVQARMDLRQCLGELVEHRHGRPGDGLLSRLANDDAPDGRMADADIVATARLLFIAGHETVVNLITNGMLTLLRHPQVLQRLRDEPDLVVPLVEELLRYEPPVQIIPWRAAYSDITVADTAIPQGSQIMLLLASGSRDPKRFHDPDRFDPDRRDNQHLGFGSGIHLCFGAPLARRETQIALAELVRRLDRPRLVVDPPPYRRSPVLRGPIHLDIEQGDG</sequence>
<evidence type="ECO:0000256" key="5">
    <source>
        <dbReference type="ARBA" id="ARBA00022827"/>
    </source>
</evidence>
<dbReference type="FunFam" id="1.10.630.10:FF:000018">
    <property type="entry name" value="Cytochrome P450 monooxygenase"/>
    <property type="match status" value="1"/>
</dbReference>
<evidence type="ECO:0000256" key="6">
    <source>
        <dbReference type="ARBA" id="ARBA00023002"/>
    </source>
</evidence>
<reference evidence="11 12" key="1">
    <citation type="submission" date="2017-06" db="EMBL/GenBank/DDBJ databases">
        <authorList>
            <person name="Kim H.J."/>
            <person name="Triplett B.A."/>
        </authorList>
    </citation>
    <scope>NUCLEOTIDE SEQUENCE [LARGE SCALE GENOMIC DNA]</scope>
    <source>
        <strain evidence="11 12">CGMCC 4.1858</strain>
    </source>
</reference>
<dbReference type="Pfam" id="PF00067">
    <property type="entry name" value="p450"/>
    <property type="match status" value="1"/>
</dbReference>
<keyword evidence="5" id="KW-0274">FAD</keyword>
<dbReference type="InterPro" id="IPR036188">
    <property type="entry name" value="FAD/NAD-bd_sf"/>
</dbReference>
<evidence type="ECO:0000256" key="8">
    <source>
        <dbReference type="ARBA" id="ARBA00023033"/>
    </source>
</evidence>
<dbReference type="PANTHER" id="PTHR46696">
    <property type="entry name" value="P450, PUTATIVE (EUROFUNG)-RELATED"/>
    <property type="match status" value="1"/>
</dbReference>
<dbReference type="GO" id="GO:0016705">
    <property type="term" value="F:oxidoreductase activity, acting on paired donors, with incorporation or reduction of molecular oxygen"/>
    <property type="evidence" value="ECO:0007669"/>
    <property type="project" value="InterPro"/>
</dbReference>
<keyword evidence="7" id="KW-0408">Iron</keyword>
<dbReference type="InterPro" id="IPR001128">
    <property type="entry name" value="Cyt_P450"/>
</dbReference>
<comment type="similarity">
    <text evidence="1">Belongs to the cytochrome P450 family.</text>
</comment>
<accession>A0A239MSZ9</accession>
<dbReference type="GO" id="GO:0005506">
    <property type="term" value="F:iron ion binding"/>
    <property type="evidence" value="ECO:0007669"/>
    <property type="project" value="InterPro"/>
</dbReference>
<dbReference type="Pfam" id="PF07992">
    <property type="entry name" value="Pyr_redox_2"/>
    <property type="match status" value="1"/>
</dbReference>
<feature type="domain" description="FAD/NAD(P)-binding" evidence="9">
    <location>
        <begin position="15"/>
        <end position="321"/>
    </location>
</feature>
<dbReference type="GO" id="GO:0004497">
    <property type="term" value="F:monooxygenase activity"/>
    <property type="evidence" value="ECO:0007669"/>
    <property type="project" value="UniProtKB-KW"/>
</dbReference>
<keyword evidence="4" id="KW-0479">Metal-binding</keyword>
<dbReference type="EMBL" id="FZOF01000026">
    <property type="protein sequence ID" value="SNT45224.1"/>
    <property type="molecule type" value="Genomic_DNA"/>
</dbReference>
<dbReference type="Gene3D" id="3.50.50.60">
    <property type="entry name" value="FAD/NAD(P)-binding domain"/>
    <property type="match status" value="2"/>
</dbReference>
<dbReference type="AlphaFoldDB" id="A0A239MSZ9"/>
<keyword evidence="2" id="KW-0349">Heme</keyword>
<dbReference type="GO" id="GO:0020037">
    <property type="term" value="F:heme binding"/>
    <property type="evidence" value="ECO:0007669"/>
    <property type="project" value="InterPro"/>
</dbReference>
<evidence type="ECO:0000259" key="10">
    <source>
        <dbReference type="Pfam" id="PF14759"/>
    </source>
</evidence>
<dbReference type="Pfam" id="PF14759">
    <property type="entry name" value="Reductase_C"/>
    <property type="match status" value="1"/>
</dbReference>
<keyword evidence="8" id="KW-0503">Monooxygenase</keyword>
<proteinExistence type="inferred from homology"/>
<evidence type="ECO:0000313" key="11">
    <source>
        <dbReference type="EMBL" id="SNT45224.1"/>
    </source>
</evidence>